<evidence type="ECO:0000259" key="6">
    <source>
        <dbReference type="Pfam" id="PF03717"/>
    </source>
</evidence>
<dbReference type="InterPro" id="IPR032710">
    <property type="entry name" value="NTF2-like_dom_sf"/>
</dbReference>
<dbReference type="InterPro" id="IPR050515">
    <property type="entry name" value="Beta-lactam/transpept"/>
</dbReference>
<dbReference type="PANTHER" id="PTHR30627:SF25">
    <property type="entry name" value="PENICILLIN-BINDING PROTEIN 3"/>
    <property type="match status" value="1"/>
</dbReference>
<dbReference type="SUPFAM" id="SSF56601">
    <property type="entry name" value="beta-lactamase/transpeptidase-like"/>
    <property type="match status" value="1"/>
</dbReference>
<dbReference type="InterPro" id="IPR036138">
    <property type="entry name" value="PBP_dimer_sf"/>
</dbReference>
<organism evidence="8 9">
    <name type="scientific">Kroppenstedtia eburnea</name>
    <dbReference type="NCBI Taxonomy" id="714067"/>
    <lineage>
        <taxon>Bacteria</taxon>
        <taxon>Bacillati</taxon>
        <taxon>Bacillota</taxon>
        <taxon>Bacilli</taxon>
        <taxon>Bacillales</taxon>
        <taxon>Thermoactinomycetaceae</taxon>
        <taxon>Kroppenstedtia</taxon>
    </lineage>
</organism>
<feature type="transmembrane region" description="Helical" evidence="4">
    <location>
        <begin position="12"/>
        <end position="31"/>
    </location>
</feature>
<keyword evidence="4" id="KW-0812">Transmembrane</keyword>
<gene>
    <name evidence="8" type="ORF">SAMN05421790_105117</name>
</gene>
<dbReference type="Gene3D" id="3.10.450.100">
    <property type="entry name" value="NTF2-like, domain 1"/>
    <property type="match status" value="1"/>
</dbReference>
<name>A0A1N7M0I5_9BACL</name>
<dbReference type="OrthoDB" id="9766847at2"/>
<evidence type="ECO:0000256" key="4">
    <source>
        <dbReference type="SAM" id="Phobius"/>
    </source>
</evidence>
<dbReference type="GO" id="GO:0005886">
    <property type="term" value="C:plasma membrane"/>
    <property type="evidence" value="ECO:0007669"/>
    <property type="project" value="TreeGrafter"/>
</dbReference>
<dbReference type="EMBL" id="FTOD01000005">
    <property type="protein sequence ID" value="SIS79573.1"/>
    <property type="molecule type" value="Genomic_DNA"/>
</dbReference>
<dbReference type="SUPFAM" id="SSF54427">
    <property type="entry name" value="NTF2-like"/>
    <property type="match status" value="1"/>
</dbReference>
<dbReference type="GO" id="GO:0071555">
    <property type="term" value="P:cell wall organization"/>
    <property type="evidence" value="ECO:0007669"/>
    <property type="project" value="TreeGrafter"/>
</dbReference>
<dbReference type="Pfam" id="PF05223">
    <property type="entry name" value="MecA_N"/>
    <property type="match status" value="1"/>
</dbReference>
<keyword evidence="9" id="KW-1185">Reference proteome</keyword>
<dbReference type="Pfam" id="PF00905">
    <property type="entry name" value="Transpeptidase"/>
    <property type="match status" value="1"/>
</dbReference>
<evidence type="ECO:0000259" key="7">
    <source>
        <dbReference type="Pfam" id="PF05223"/>
    </source>
</evidence>
<evidence type="ECO:0000256" key="1">
    <source>
        <dbReference type="ARBA" id="ARBA00004370"/>
    </source>
</evidence>
<keyword evidence="3 4" id="KW-0472">Membrane</keyword>
<dbReference type="InterPro" id="IPR005311">
    <property type="entry name" value="PBP_dimer"/>
</dbReference>
<dbReference type="Gene3D" id="3.30.1390.30">
    <property type="entry name" value="Penicillin-binding protein 2a, domain 3"/>
    <property type="match status" value="1"/>
</dbReference>
<evidence type="ECO:0000256" key="2">
    <source>
        <dbReference type="ARBA" id="ARBA00007171"/>
    </source>
</evidence>
<dbReference type="Pfam" id="PF03717">
    <property type="entry name" value="PBP_dimer"/>
    <property type="match status" value="1"/>
</dbReference>
<keyword evidence="4" id="KW-1133">Transmembrane helix</keyword>
<dbReference type="GO" id="GO:0046677">
    <property type="term" value="P:response to antibiotic"/>
    <property type="evidence" value="ECO:0007669"/>
    <property type="project" value="InterPro"/>
</dbReference>
<protein>
    <submittedName>
        <fullName evidence="8">Penicillin-binding protein</fullName>
    </submittedName>
</protein>
<accession>A0A1N7M0I5</accession>
<evidence type="ECO:0000259" key="5">
    <source>
        <dbReference type="Pfam" id="PF00905"/>
    </source>
</evidence>
<comment type="similarity">
    <text evidence="2">Belongs to the transpeptidase family.</text>
</comment>
<dbReference type="RefSeq" id="WP_084190026.1">
    <property type="nucleotide sequence ID" value="NZ_CP048103.1"/>
</dbReference>
<feature type="domain" description="Penicillin-binding protein transpeptidase" evidence="5">
    <location>
        <begin position="362"/>
        <end position="670"/>
    </location>
</feature>
<evidence type="ECO:0000313" key="8">
    <source>
        <dbReference type="EMBL" id="SIS79573.1"/>
    </source>
</evidence>
<dbReference type="Gene3D" id="3.90.1310.10">
    <property type="entry name" value="Penicillin-binding protein 2a (Domain 2)"/>
    <property type="match status" value="1"/>
</dbReference>
<dbReference type="InterPro" id="IPR007887">
    <property type="entry name" value="MecA_N"/>
</dbReference>
<evidence type="ECO:0000313" key="9">
    <source>
        <dbReference type="Proteomes" id="UP000186795"/>
    </source>
</evidence>
<dbReference type="Proteomes" id="UP000186795">
    <property type="component" value="Unassembled WGS sequence"/>
</dbReference>
<sequence length="684" mass="75629">MDKGKFPISKKITLLIVVVLIATIAGLVYAFQGDSGPGPRVVLEKYMNHWEHGDYASMYELLSANAKQKVTKKEFIKKHESIAKGIKQRKIQLKLEKSPEKEVETIPFSSQMETGTVGVLSFKNRAKMVEDDEGWRVAWTPSLIFPQMKEGDRVGVLRTAPGTRGEITARNGEPLAVNTKKTAVGMVPNEVLDPEKTCRELAKALNRDPQTIRNRLKEGEKKDPNRFIPIQVFNGKGGEQVDTLKKISGVSAQDASVRVYPQKDLTAHITGYIRPITKEQLKKYKEKGGYQPGDWIGHRGLESDLEERLRGTPGWKVVISREDGKQKAVLGETPSKNGEDIQVTIDLKTQAQLYRGIKNDKGAGVALHPQTGEILAMVSAPSYDPNQFIHGLSQAEWSRISGPDQPLANRAKLTYAPGSTMKPITAAIGLDTKTITPDTSYNTDEGKWQKDSSWGGYYVTRVDNPGGGVDLAKALAWSDNIYFARVGLKIGAAKTIDYYKKFGFNAKLESLGMTPSQYSNDNKLDNEILLADTSYGQGQLLVSPLHLAAMYTTFANEGDMIKPYLLMDPDHKGKRVIWKKKVITPDTATQVQELLRGVVELPKGSARDLKTAGVDLGAKTGTAELKASKDDKNNRQLGWLAWMAGKKGEKPDLVVAAMVDEVQDRGGSHYIFPSVKKMLAERYR</sequence>
<dbReference type="AlphaFoldDB" id="A0A1N7M0I5"/>
<dbReference type="InterPro" id="IPR001460">
    <property type="entry name" value="PCN-bd_Tpept"/>
</dbReference>
<dbReference type="GO" id="GO:0008658">
    <property type="term" value="F:penicillin binding"/>
    <property type="evidence" value="ECO:0007669"/>
    <property type="project" value="InterPro"/>
</dbReference>
<dbReference type="SUPFAM" id="SSF56519">
    <property type="entry name" value="Penicillin binding protein dimerisation domain"/>
    <property type="match status" value="1"/>
</dbReference>
<dbReference type="GO" id="GO:0071972">
    <property type="term" value="F:peptidoglycan L,D-transpeptidase activity"/>
    <property type="evidence" value="ECO:0007669"/>
    <property type="project" value="TreeGrafter"/>
</dbReference>
<feature type="domain" description="NTF2-like N-terminal transpeptidase" evidence="7">
    <location>
        <begin position="42"/>
        <end position="152"/>
    </location>
</feature>
<proteinExistence type="inferred from homology"/>
<dbReference type="InterPro" id="IPR012338">
    <property type="entry name" value="Beta-lactam/transpept-like"/>
</dbReference>
<dbReference type="PANTHER" id="PTHR30627">
    <property type="entry name" value="PEPTIDOGLYCAN D,D-TRANSPEPTIDASE"/>
    <property type="match status" value="1"/>
</dbReference>
<feature type="domain" description="Penicillin-binding protein dimerisation" evidence="6">
    <location>
        <begin position="161"/>
        <end position="327"/>
    </location>
</feature>
<comment type="subcellular location">
    <subcellularLocation>
        <location evidence="1">Membrane</location>
    </subcellularLocation>
</comment>
<evidence type="ECO:0000256" key="3">
    <source>
        <dbReference type="ARBA" id="ARBA00023136"/>
    </source>
</evidence>
<reference evidence="9" key="1">
    <citation type="submission" date="2017-01" db="EMBL/GenBank/DDBJ databases">
        <authorList>
            <person name="Varghese N."/>
            <person name="Submissions S."/>
        </authorList>
    </citation>
    <scope>NUCLEOTIDE SEQUENCE [LARGE SCALE GENOMIC DNA]</scope>
    <source>
        <strain evidence="9">DSM 45196</strain>
    </source>
</reference>
<dbReference type="Gene3D" id="3.40.710.10">
    <property type="entry name" value="DD-peptidase/beta-lactamase superfamily"/>
    <property type="match status" value="1"/>
</dbReference>